<comment type="caution">
    <text evidence="1">The sequence shown here is derived from an EMBL/GenBank/DDBJ whole genome shotgun (WGS) entry which is preliminary data.</text>
</comment>
<proteinExistence type="predicted"/>
<sequence>MSFEDSLQIIANMYDKEKAEFTQTANYLLSSTYILREDNKNRISKTYLFIDRHFELFYEIFSLIGWKIYRNKEHGVIYTYNESASNKLRLDKLSTVILLALRIIFEEKRVTASSNNNVVVTVSGVLNKIVNDFSIIKKKPSQKELKQSFGTFEEHNLIYKLGESFSDMDCKIVILPSILFAVSNEKCKNICEKIKVEKEQEDEEAEQVAVD</sequence>
<dbReference type="RefSeq" id="WP_138336537.1">
    <property type="nucleotide sequence ID" value="NZ_JADMNX010000001.1"/>
</dbReference>
<evidence type="ECO:0000313" key="2">
    <source>
        <dbReference type="Proteomes" id="UP001211421"/>
    </source>
</evidence>
<gene>
    <name evidence="1" type="ORF">PNV70_01510</name>
</gene>
<evidence type="ECO:0000313" key="1">
    <source>
        <dbReference type="EMBL" id="MDB8740742.1"/>
    </source>
</evidence>
<dbReference type="EMBL" id="JAQMLS010000001">
    <property type="protein sequence ID" value="MDB8740742.1"/>
    <property type="molecule type" value="Genomic_DNA"/>
</dbReference>
<reference evidence="1" key="1">
    <citation type="submission" date="2023-01" db="EMBL/GenBank/DDBJ databases">
        <title>Human gut microbiome strain richness.</title>
        <authorList>
            <person name="Chen-Liaw A."/>
        </authorList>
    </citation>
    <scope>NUCLEOTIDE SEQUENCE</scope>
    <source>
        <strain evidence="1">D59st1_B8_D59t2_181005</strain>
    </source>
</reference>
<dbReference type="Pfam" id="PF13835">
    <property type="entry name" value="DUF4194"/>
    <property type="match status" value="1"/>
</dbReference>
<dbReference type="InterPro" id="IPR025449">
    <property type="entry name" value="JetB"/>
</dbReference>
<organism evidence="1 2">
    <name type="scientific">Ruminococcus bicirculans</name>
    <name type="common">ex Wegman et al. 2014</name>
    <dbReference type="NCBI Taxonomy" id="1160721"/>
    <lineage>
        <taxon>Bacteria</taxon>
        <taxon>Bacillati</taxon>
        <taxon>Bacillota</taxon>
        <taxon>Clostridia</taxon>
        <taxon>Eubacteriales</taxon>
        <taxon>Oscillospiraceae</taxon>
        <taxon>Ruminococcus</taxon>
    </lineage>
</organism>
<protein>
    <submittedName>
        <fullName evidence="1">DUF4194 domain-containing protein</fullName>
    </submittedName>
</protein>
<accession>A0AAW6DV64</accession>
<name>A0AAW6DV64_9FIRM</name>
<dbReference type="AlphaFoldDB" id="A0AAW6DV64"/>
<dbReference type="Proteomes" id="UP001211421">
    <property type="component" value="Unassembled WGS sequence"/>
</dbReference>